<feature type="coiled-coil region" evidence="1">
    <location>
        <begin position="31"/>
        <end position="58"/>
    </location>
</feature>
<keyword evidence="1" id="KW-0175">Coiled coil</keyword>
<accession>A0A2X3EIY6</accession>
<protein>
    <recommendedName>
        <fullName evidence="4">CJH_07325 family protein</fullName>
    </recommendedName>
</protein>
<reference evidence="2 3" key="1">
    <citation type="submission" date="2018-06" db="EMBL/GenBank/DDBJ databases">
        <authorList>
            <consortium name="Pathogen Informatics"/>
            <person name="Doyle S."/>
        </authorList>
    </citation>
    <scope>NUCLEOTIDE SEQUENCE [LARGE SCALE GENOMIC DNA]</scope>
    <source>
        <strain evidence="2 3">NCTC13102</strain>
    </source>
</reference>
<name>A0A2X3EIY6_9HELI</name>
<evidence type="ECO:0000313" key="2">
    <source>
        <dbReference type="EMBL" id="SQC36401.1"/>
    </source>
</evidence>
<evidence type="ECO:0008006" key="4">
    <source>
        <dbReference type="Google" id="ProtNLM"/>
    </source>
</evidence>
<sequence length="70" mass="8083">MENQKSSQRDSYGKVNFINLPQFNTGSVADIQCGKEENQELDKALQELSDSLDESYKKFNMDEYFAHQIS</sequence>
<evidence type="ECO:0000313" key="3">
    <source>
        <dbReference type="Proteomes" id="UP000250166"/>
    </source>
</evidence>
<evidence type="ECO:0000256" key="1">
    <source>
        <dbReference type="SAM" id="Coils"/>
    </source>
</evidence>
<gene>
    <name evidence="2" type="ORF">NCTC13102_02208</name>
</gene>
<dbReference type="AlphaFoldDB" id="A0A2X3EIY6"/>
<dbReference type="RefSeq" id="WP_112059244.1">
    <property type="nucleotide sequence ID" value="NZ_UAWL01000031.1"/>
</dbReference>
<dbReference type="EMBL" id="UAWL01000031">
    <property type="protein sequence ID" value="SQC36401.1"/>
    <property type="molecule type" value="Genomic_DNA"/>
</dbReference>
<proteinExistence type="predicted"/>
<dbReference type="Proteomes" id="UP000250166">
    <property type="component" value="Unassembled WGS sequence"/>
</dbReference>
<dbReference type="NCBIfam" id="NF033604">
    <property type="entry name" value="epsi_CJH_07325"/>
    <property type="match status" value="1"/>
</dbReference>
<organism evidence="2 3">
    <name type="scientific">Helicobacter fennelliae</name>
    <dbReference type="NCBI Taxonomy" id="215"/>
    <lineage>
        <taxon>Bacteria</taxon>
        <taxon>Pseudomonadati</taxon>
        <taxon>Campylobacterota</taxon>
        <taxon>Epsilonproteobacteria</taxon>
        <taxon>Campylobacterales</taxon>
        <taxon>Helicobacteraceae</taxon>
        <taxon>Helicobacter</taxon>
    </lineage>
</organism>